<dbReference type="GeneID" id="8248731"/>
<dbReference type="GO" id="GO:0008168">
    <property type="term" value="F:methyltransferase activity"/>
    <property type="evidence" value="ECO:0007669"/>
    <property type="project" value="UniProtKB-KW"/>
</dbReference>
<dbReference type="GO" id="GO:0032259">
    <property type="term" value="P:methylation"/>
    <property type="evidence" value="ECO:0007669"/>
    <property type="project" value="UniProtKB-KW"/>
</dbReference>
<dbReference type="AlphaFoldDB" id="C1EFB0"/>
<organism evidence="5 6">
    <name type="scientific">Micromonas commoda (strain RCC299 / NOUM17 / CCMP2709)</name>
    <name type="common">Picoplanktonic green alga</name>
    <dbReference type="NCBI Taxonomy" id="296587"/>
    <lineage>
        <taxon>Eukaryota</taxon>
        <taxon>Viridiplantae</taxon>
        <taxon>Chlorophyta</taxon>
        <taxon>Mamiellophyceae</taxon>
        <taxon>Mamiellales</taxon>
        <taxon>Mamiellaceae</taxon>
        <taxon>Micromonas</taxon>
    </lineage>
</organism>
<keyword evidence="2" id="KW-0489">Methyltransferase</keyword>
<evidence type="ECO:0000313" key="6">
    <source>
        <dbReference type="Proteomes" id="UP000002009"/>
    </source>
</evidence>
<feature type="compositionally biased region" description="Acidic residues" evidence="4">
    <location>
        <begin position="294"/>
        <end position="303"/>
    </location>
</feature>
<keyword evidence="3" id="KW-0808">Transferase</keyword>
<dbReference type="OrthoDB" id="498642at2759"/>
<evidence type="ECO:0008006" key="7">
    <source>
        <dbReference type="Google" id="ProtNLM"/>
    </source>
</evidence>
<dbReference type="PANTHER" id="PTHR12176:SF79">
    <property type="entry name" value="METHYLTRANSFERASE TYPE 11 DOMAIN-CONTAINING PROTEIN"/>
    <property type="match status" value="1"/>
</dbReference>
<keyword evidence="6" id="KW-1185">Reference proteome</keyword>
<proteinExistence type="inferred from homology"/>
<dbReference type="InterPro" id="IPR051419">
    <property type="entry name" value="Lys/N-term_MeTrsfase_sf"/>
</dbReference>
<gene>
    <name evidence="5" type="ORF">MICPUN_63723</name>
</gene>
<feature type="region of interest" description="Disordered" evidence="4">
    <location>
        <begin position="290"/>
        <end position="312"/>
    </location>
</feature>
<dbReference type="InterPro" id="IPR029063">
    <property type="entry name" value="SAM-dependent_MTases_sf"/>
</dbReference>
<dbReference type="PANTHER" id="PTHR12176">
    <property type="entry name" value="SAM-DEPENDENT METHYLTRANSFERASE SUPERFAMILY PROTEIN"/>
    <property type="match status" value="1"/>
</dbReference>
<dbReference type="InParanoid" id="C1EFB0"/>
<dbReference type="SUPFAM" id="SSF53335">
    <property type="entry name" value="S-adenosyl-L-methionine-dependent methyltransferases"/>
    <property type="match status" value="1"/>
</dbReference>
<evidence type="ECO:0000256" key="3">
    <source>
        <dbReference type="ARBA" id="ARBA00022679"/>
    </source>
</evidence>
<dbReference type="Gene3D" id="3.40.50.150">
    <property type="entry name" value="Vaccinia Virus protein VP39"/>
    <property type="match status" value="1"/>
</dbReference>
<protein>
    <recommendedName>
        <fullName evidence="7">Methyltransferase domain-containing protein</fullName>
    </recommendedName>
</protein>
<comment type="similarity">
    <text evidence="1">Belongs to the methyltransferase superfamily.</text>
</comment>
<sequence length="312" mass="32865">MDRDGSPERREEDYYRSHWSRVYREDPSQLDREWHCGYEKALAAILPFVNRAASGAAAPTRGARDDPGDDGAVATTSGNAAATGKVSARGNGLVVDVGCGSSSMGHQMWNDFHFGHLVLTDIDEGVLRTMRDRFGTETNDDDDEASEASGDGGGGVKRRTVRCVTCDARDMSGVGTASCAIVVDKGTLDALSGDDHKTAMLRECARICDFANGGIIVSVSFAAAARVALLRATSDALGLDVVTRVVGDGDPKYGKEAVFVSVLGREVGAVAGSLARCELTETVLARVGRSGSVIEDEPPDSGDELTLFDGDP</sequence>
<reference evidence="5 6" key="1">
    <citation type="journal article" date="2009" name="Science">
        <title>Green evolution and dynamic adaptations revealed by genomes of the marine picoeukaryotes Micromonas.</title>
        <authorList>
            <person name="Worden A.Z."/>
            <person name="Lee J.H."/>
            <person name="Mock T."/>
            <person name="Rouze P."/>
            <person name="Simmons M.P."/>
            <person name="Aerts A.L."/>
            <person name="Allen A.E."/>
            <person name="Cuvelier M.L."/>
            <person name="Derelle E."/>
            <person name="Everett M.V."/>
            <person name="Foulon E."/>
            <person name="Grimwood J."/>
            <person name="Gundlach H."/>
            <person name="Henrissat B."/>
            <person name="Napoli C."/>
            <person name="McDonald S.M."/>
            <person name="Parker M.S."/>
            <person name="Rombauts S."/>
            <person name="Salamov A."/>
            <person name="Von Dassow P."/>
            <person name="Badger J.H."/>
            <person name="Coutinho P.M."/>
            <person name="Demir E."/>
            <person name="Dubchak I."/>
            <person name="Gentemann C."/>
            <person name="Eikrem W."/>
            <person name="Gready J.E."/>
            <person name="John U."/>
            <person name="Lanier W."/>
            <person name="Lindquist E.A."/>
            <person name="Lucas S."/>
            <person name="Mayer K.F."/>
            <person name="Moreau H."/>
            <person name="Not F."/>
            <person name="Otillar R."/>
            <person name="Panaud O."/>
            <person name="Pangilinan J."/>
            <person name="Paulsen I."/>
            <person name="Piegu B."/>
            <person name="Poliakov A."/>
            <person name="Robbens S."/>
            <person name="Schmutz J."/>
            <person name="Toulza E."/>
            <person name="Wyss T."/>
            <person name="Zelensky A."/>
            <person name="Zhou K."/>
            <person name="Armbrust E.V."/>
            <person name="Bhattacharya D."/>
            <person name="Goodenough U.W."/>
            <person name="Van de Peer Y."/>
            <person name="Grigoriev I.V."/>
        </authorList>
    </citation>
    <scope>NUCLEOTIDE SEQUENCE [LARGE SCALE GENOMIC DNA]</scope>
    <source>
        <strain evidence="6">RCC299 / NOUM17</strain>
    </source>
</reference>
<dbReference type="Proteomes" id="UP000002009">
    <property type="component" value="Chromosome 13"/>
</dbReference>
<feature type="region of interest" description="Disordered" evidence="4">
    <location>
        <begin position="57"/>
        <end position="86"/>
    </location>
</feature>
<dbReference type="OMA" id="CARICDF"/>
<evidence type="ECO:0000256" key="1">
    <source>
        <dbReference type="ARBA" id="ARBA00008361"/>
    </source>
</evidence>
<dbReference type="RefSeq" id="XP_002505561.1">
    <property type="nucleotide sequence ID" value="XM_002505515.1"/>
</dbReference>
<feature type="region of interest" description="Disordered" evidence="4">
    <location>
        <begin position="134"/>
        <end position="156"/>
    </location>
</feature>
<evidence type="ECO:0000313" key="5">
    <source>
        <dbReference type="EMBL" id="ACO66819.1"/>
    </source>
</evidence>
<name>C1EFB0_MICCC</name>
<accession>C1EFB0</accession>
<evidence type="ECO:0000256" key="2">
    <source>
        <dbReference type="ARBA" id="ARBA00022603"/>
    </source>
</evidence>
<dbReference type="EMBL" id="CP001331">
    <property type="protein sequence ID" value="ACO66819.1"/>
    <property type="molecule type" value="Genomic_DNA"/>
</dbReference>
<dbReference type="KEGG" id="mis:MICPUN_63723"/>
<evidence type="ECO:0000256" key="4">
    <source>
        <dbReference type="SAM" id="MobiDB-lite"/>
    </source>
</evidence>